<reference evidence="2 3" key="1">
    <citation type="journal article" date="2011" name="PLoS Pathog.">
        <title>Endophytic Life Strategies Decoded by Genome and Transcriptome Analyses of the Mutualistic Root Symbiont Piriformospora indica.</title>
        <authorList>
            <person name="Zuccaro A."/>
            <person name="Lahrmann U."/>
            <person name="Guldener U."/>
            <person name="Langen G."/>
            <person name="Pfiffi S."/>
            <person name="Biedenkopf D."/>
            <person name="Wong P."/>
            <person name="Samans B."/>
            <person name="Grimm C."/>
            <person name="Basiewicz M."/>
            <person name="Murat C."/>
            <person name="Martin F."/>
            <person name="Kogel K.H."/>
        </authorList>
    </citation>
    <scope>NUCLEOTIDE SEQUENCE [LARGE SCALE GENOMIC DNA]</scope>
    <source>
        <strain evidence="2 3">DSM 11827</strain>
    </source>
</reference>
<comment type="caution">
    <text evidence="2">The sequence shown here is derived from an EMBL/GenBank/DDBJ whole genome shotgun (WGS) entry which is preliminary data.</text>
</comment>
<proteinExistence type="predicted"/>
<dbReference type="STRING" id="1109443.G4U0K9"/>
<keyword evidence="1" id="KW-0560">Oxidoreductase</keyword>
<name>G4U0K9_SERID</name>
<dbReference type="InterPro" id="IPR036291">
    <property type="entry name" value="NAD(P)-bd_dom_sf"/>
</dbReference>
<dbReference type="PRINTS" id="PR00081">
    <property type="entry name" value="GDHRDH"/>
</dbReference>
<accession>G4U0K9</accession>
<dbReference type="EMBL" id="CAFZ01001271">
    <property type="protein sequence ID" value="CCA77102.1"/>
    <property type="molecule type" value="Genomic_DNA"/>
</dbReference>
<evidence type="ECO:0000256" key="1">
    <source>
        <dbReference type="ARBA" id="ARBA00023002"/>
    </source>
</evidence>
<dbReference type="Gene3D" id="3.40.50.720">
    <property type="entry name" value="NAD(P)-binding Rossmann-like Domain"/>
    <property type="match status" value="1"/>
</dbReference>
<dbReference type="GO" id="GO:0016491">
    <property type="term" value="F:oxidoreductase activity"/>
    <property type="evidence" value="ECO:0007669"/>
    <property type="project" value="UniProtKB-KW"/>
</dbReference>
<protein>
    <submittedName>
        <fullName evidence="2">Related to short-chain dehydrogenase, putative-Aspergillus fumigatus</fullName>
    </submittedName>
</protein>
<dbReference type="Proteomes" id="UP000007148">
    <property type="component" value="Unassembled WGS sequence"/>
</dbReference>
<dbReference type="HOGENOM" id="CLU_010194_44_4_1"/>
<dbReference type="PANTHER" id="PTHR43157">
    <property type="entry name" value="PHOSPHATIDYLINOSITOL-GLYCAN BIOSYNTHESIS CLASS F PROTEIN-RELATED"/>
    <property type="match status" value="1"/>
</dbReference>
<evidence type="ECO:0000313" key="3">
    <source>
        <dbReference type="Proteomes" id="UP000007148"/>
    </source>
</evidence>
<dbReference type="AlphaFoldDB" id="G4U0K9"/>
<evidence type="ECO:0000313" key="2">
    <source>
        <dbReference type="EMBL" id="CCA77102.1"/>
    </source>
</evidence>
<dbReference type="OrthoDB" id="542013at2759"/>
<keyword evidence="3" id="KW-1185">Reference proteome</keyword>
<dbReference type="InParanoid" id="G4U0K9"/>
<dbReference type="OMA" id="VSETHAW"/>
<dbReference type="PANTHER" id="PTHR43157:SF31">
    <property type="entry name" value="PHOSPHATIDYLINOSITOL-GLYCAN BIOSYNTHESIS CLASS F PROTEIN"/>
    <property type="match status" value="1"/>
</dbReference>
<dbReference type="Pfam" id="PF00106">
    <property type="entry name" value="adh_short"/>
    <property type="match status" value="1"/>
</dbReference>
<dbReference type="InterPro" id="IPR002347">
    <property type="entry name" value="SDR_fam"/>
</dbReference>
<organism evidence="2 3">
    <name type="scientific">Serendipita indica (strain DSM 11827)</name>
    <name type="common">Root endophyte fungus</name>
    <name type="synonym">Piriformospora indica</name>
    <dbReference type="NCBI Taxonomy" id="1109443"/>
    <lineage>
        <taxon>Eukaryota</taxon>
        <taxon>Fungi</taxon>
        <taxon>Dikarya</taxon>
        <taxon>Basidiomycota</taxon>
        <taxon>Agaricomycotina</taxon>
        <taxon>Agaricomycetes</taxon>
        <taxon>Sebacinales</taxon>
        <taxon>Serendipitaceae</taxon>
        <taxon>Serendipita</taxon>
    </lineage>
</organism>
<sequence length="275" mass="30477">MLAVLIESILNKWRTMPQAHVDLTGRTVVVTGSNTGLGLDSAKMFYEMNPARLILAVRSLEKGEAAKQSILSLHAGTASSENAPSVEVWKLDMADFSSVVQFAERCEKELERLDVFLANAGVASESWAVTKDGWEQGIQVNVLSTILLSLLVTDKMVQTSKLTAPKPGIEFVPHLVIVASDVHFFAPFSDRTQPNILVALNDQKRFNSSTRYTDTKLFEILLTRHLAQHHPVYASSNGKGPVLCTVNPGFTRSDFHRDWSPVFKWCALLHTIIKC</sequence>
<gene>
    <name evidence="2" type="ORF">PIIN_11085</name>
</gene>
<dbReference type="SUPFAM" id="SSF51735">
    <property type="entry name" value="NAD(P)-binding Rossmann-fold domains"/>
    <property type="match status" value="1"/>
</dbReference>
<dbReference type="eggNOG" id="KOG1208">
    <property type="taxonomic scope" value="Eukaryota"/>
</dbReference>